<dbReference type="GO" id="GO:0012505">
    <property type="term" value="C:endomembrane system"/>
    <property type="evidence" value="ECO:0007669"/>
    <property type="project" value="UniProtKB-SubCell"/>
</dbReference>
<dbReference type="InterPro" id="IPR005225">
    <property type="entry name" value="Small_GTP-bd"/>
</dbReference>
<protein>
    <submittedName>
        <fullName evidence="5">Uncharacterized protein</fullName>
    </submittedName>
</protein>
<proteinExistence type="inferred from homology"/>
<evidence type="ECO:0000256" key="2">
    <source>
        <dbReference type="ARBA" id="ARBA00006270"/>
    </source>
</evidence>
<dbReference type="NCBIfam" id="TIGR00231">
    <property type="entry name" value="small_GTP"/>
    <property type="match status" value="1"/>
</dbReference>
<comment type="similarity">
    <text evidence="2">Belongs to the small GTPase superfamily. Rab family.</text>
</comment>
<dbReference type="Pfam" id="PF00071">
    <property type="entry name" value="Ras"/>
    <property type="match status" value="1"/>
</dbReference>
<dbReference type="PANTHER" id="PTHR47979">
    <property type="entry name" value="DRAB11-RELATED"/>
    <property type="match status" value="1"/>
</dbReference>
<dbReference type="InterPro" id="IPR001806">
    <property type="entry name" value="Small_GTPase"/>
</dbReference>
<comment type="subcellular location">
    <subcellularLocation>
        <location evidence="1">Endomembrane system</location>
    </subcellularLocation>
</comment>
<reference evidence="5" key="1">
    <citation type="submission" date="2021-09" db="EMBL/GenBank/DDBJ databases">
        <authorList>
            <consortium name="AG Swart"/>
            <person name="Singh M."/>
            <person name="Singh A."/>
            <person name="Seah K."/>
            <person name="Emmerich C."/>
        </authorList>
    </citation>
    <scope>NUCLEOTIDE SEQUENCE</scope>
    <source>
        <strain evidence="5">ATCC30299</strain>
    </source>
</reference>
<dbReference type="GO" id="GO:0003924">
    <property type="term" value="F:GTPase activity"/>
    <property type="evidence" value="ECO:0007669"/>
    <property type="project" value="InterPro"/>
</dbReference>
<evidence type="ECO:0000256" key="1">
    <source>
        <dbReference type="ARBA" id="ARBA00004308"/>
    </source>
</evidence>
<dbReference type="SMART" id="SM00176">
    <property type="entry name" value="RAN"/>
    <property type="match status" value="1"/>
</dbReference>
<dbReference type="PROSITE" id="PS51421">
    <property type="entry name" value="RAS"/>
    <property type="match status" value="1"/>
</dbReference>
<evidence type="ECO:0000256" key="3">
    <source>
        <dbReference type="ARBA" id="ARBA00022741"/>
    </source>
</evidence>
<dbReference type="AlphaFoldDB" id="A0AAU9IBE4"/>
<comment type="caution">
    <text evidence="5">The sequence shown here is derived from an EMBL/GenBank/DDBJ whole genome shotgun (WGS) entry which is preliminary data.</text>
</comment>
<dbReference type="SUPFAM" id="SSF52540">
    <property type="entry name" value="P-loop containing nucleoside triphosphate hydrolases"/>
    <property type="match status" value="1"/>
</dbReference>
<keyword evidence="6" id="KW-1185">Reference proteome</keyword>
<accession>A0AAU9IBE4</accession>
<keyword evidence="4" id="KW-0472">Membrane</keyword>
<dbReference type="InterPro" id="IPR050209">
    <property type="entry name" value="Rab_GTPases_membrane_traffic"/>
</dbReference>
<evidence type="ECO:0000256" key="4">
    <source>
        <dbReference type="ARBA" id="ARBA00023136"/>
    </source>
</evidence>
<dbReference type="SMART" id="SM00173">
    <property type="entry name" value="RAS"/>
    <property type="match status" value="1"/>
</dbReference>
<evidence type="ECO:0000313" key="6">
    <source>
        <dbReference type="Proteomes" id="UP001162131"/>
    </source>
</evidence>
<evidence type="ECO:0000313" key="5">
    <source>
        <dbReference type="EMBL" id="CAG9311761.1"/>
    </source>
</evidence>
<dbReference type="Proteomes" id="UP001162131">
    <property type="component" value="Unassembled WGS sequence"/>
</dbReference>
<sequence length="202" mass="22567">MSYTYQFKFIIIGDTGVGKSCLMLSFIDNRFRDDHDVTIGVEFGSKIIDIENTKVNLQIWDTAGSECFKSITRSYYRSAAGALLVYDITKQDSFKNVAEWLGEARTYGHPNMVTMLIGNKIDISEERAISIEDGKTFAKENDLLFTEASAKTGEGVDQAFTELSRVICERIEEGIIDVKIQSLGITIRGEIKKNSKNKSGCC</sequence>
<gene>
    <name evidence="5" type="ORF">BSTOLATCC_MIC5021</name>
</gene>
<organism evidence="5 6">
    <name type="scientific">Blepharisma stoltei</name>
    <dbReference type="NCBI Taxonomy" id="1481888"/>
    <lineage>
        <taxon>Eukaryota</taxon>
        <taxon>Sar</taxon>
        <taxon>Alveolata</taxon>
        <taxon>Ciliophora</taxon>
        <taxon>Postciliodesmatophora</taxon>
        <taxon>Heterotrichea</taxon>
        <taxon>Heterotrichida</taxon>
        <taxon>Blepharismidae</taxon>
        <taxon>Blepharisma</taxon>
    </lineage>
</organism>
<keyword evidence="3" id="KW-0547">Nucleotide-binding</keyword>
<dbReference type="PROSITE" id="PS51420">
    <property type="entry name" value="RHO"/>
    <property type="match status" value="1"/>
</dbReference>
<dbReference type="PRINTS" id="PR00449">
    <property type="entry name" value="RASTRNSFRMNG"/>
</dbReference>
<dbReference type="EMBL" id="CAJZBQ010000005">
    <property type="protein sequence ID" value="CAG9311761.1"/>
    <property type="molecule type" value="Genomic_DNA"/>
</dbReference>
<dbReference type="SMART" id="SM00174">
    <property type="entry name" value="RHO"/>
    <property type="match status" value="1"/>
</dbReference>
<name>A0AAU9IBE4_9CILI</name>
<dbReference type="InterPro" id="IPR027417">
    <property type="entry name" value="P-loop_NTPase"/>
</dbReference>
<dbReference type="FunFam" id="3.40.50.300:FF:000586">
    <property type="entry name" value="Rab family GTPase"/>
    <property type="match status" value="1"/>
</dbReference>
<dbReference type="GO" id="GO:0005525">
    <property type="term" value="F:GTP binding"/>
    <property type="evidence" value="ECO:0007669"/>
    <property type="project" value="InterPro"/>
</dbReference>
<dbReference type="SMART" id="SM00175">
    <property type="entry name" value="RAB"/>
    <property type="match status" value="1"/>
</dbReference>
<dbReference type="PROSITE" id="PS51419">
    <property type="entry name" value="RAB"/>
    <property type="match status" value="1"/>
</dbReference>
<dbReference type="Gene3D" id="3.40.50.300">
    <property type="entry name" value="P-loop containing nucleotide triphosphate hydrolases"/>
    <property type="match status" value="1"/>
</dbReference>